<dbReference type="OrthoDB" id="1705959at2759"/>
<dbReference type="STRING" id="35608.A0A2U1P2N9"/>
<comment type="caution">
    <text evidence="3">The sequence shown here is derived from an EMBL/GenBank/DDBJ whole genome shotgun (WGS) entry which is preliminary data.</text>
</comment>
<evidence type="ECO:0000313" key="3">
    <source>
        <dbReference type="EMBL" id="PWA80034.1"/>
    </source>
</evidence>
<dbReference type="InterPro" id="IPR035897">
    <property type="entry name" value="Toll_tir_struct_dom_sf"/>
</dbReference>
<dbReference type="SMART" id="SM00255">
    <property type="entry name" value="TIR"/>
    <property type="match status" value="1"/>
</dbReference>
<dbReference type="EMBL" id="PKPP01001775">
    <property type="protein sequence ID" value="PWA80034.1"/>
    <property type="molecule type" value="Genomic_DNA"/>
</dbReference>
<proteinExistence type="predicted"/>
<dbReference type="Pfam" id="PF01582">
    <property type="entry name" value="TIR"/>
    <property type="match status" value="1"/>
</dbReference>
<dbReference type="PANTHER" id="PTHR11017">
    <property type="entry name" value="LEUCINE-RICH REPEAT-CONTAINING PROTEIN"/>
    <property type="match status" value="1"/>
</dbReference>
<dbReference type="Gene3D" id="3.40.50.300">
    <property type="entry name" value="P-loop containing nucleotide triphosphate hydrolases"/>
    <property type="match status" value="1"/>
</dbReference>
<sequence>MEPTFRYDVFLSFRGEDTRNNFTSQLYGALRRHNFDIFHDTLLPRGQSIAPQLSAAIKDSRIFVVVFSTNYADSKWCLNELCEMMDLEKMNDQRVVLPVFLDVKKTDVGTQQGSYKKHFETLKEKFDEGKVQKWREALQKAGQLPGGLHLQGDAYGDEGTLVDLVVETVRKVIHGQDLNIADSLVGIGSRIEEVISLLNHVGSVDVAEDDIRVVAICGPEGIGKTTIAEASFKRLAIGFKAQYCCFLSNVKTIFGESNGKVTLQNKLISHLIQDHESRKHVNIYQQGIGRIQKMMKGQKVLLVLDDVDNDEQMKILGITRAIFGRGSRIIVTTRDASFLGRFKPDATYEPRLLDETESLEVFSMDAFQQKKPKEGYEEVSWEAVRWGAGRPGALKVAADRLRCFKSVHYWECALKGLMHEYSSS</sequence>
<name>A0A2U1P2N9_ARTAN</name>
<dbReference type="PRINTS" id="PR00364">
    <property type="entry name" value="DISEASERSIST"/>
</dbReference>
<dbReference type="GO" id="GO:0006952">
    <property type="term" value="P:defense response"/>
    <property type="evidence" value="ECO:0007669"/>
    <property type="project" value="InterPro"/>
</dbReference>
<dbReference type="Pfam" id="PF00931">
    <property type="entry name" value="NB-ARC"/>
    <property type="match status" value="1"/>
</dbReference>
<evidence type="ECO:0000313" key="4">
    <source>
        <dbReference type="Proteomes" id="UP000245207"/>
    </source>
</evidence>
<protein>
    <submittedName>
        <fullName evidence="3">TMV resistance protein N</fullName>
    </submittedName>
</protein>
<dbReference type="PANTHER" id="PTHR11017:SF385">
    <property type="entry name" value="DISEASE RESISTANCE PROTEIN (TIR-NBS-LRR CLASS)-RELATED"/>
    <property type="match status" value="1"/>
</dbReference>
<accession>A0A2U1P2N9</accession>
<dbReference type="GO" id="GO:0043531">
    <property type="term" value="F:ADP binding"/>
    <property type="evidence" value="ECO:0007669"/>
    <property type="project" value="InterPro"/>
</dbReference>
<dbReference type="SUPFAM" id="SSF52540">
    <property type="entry name" value="P-loop containing nucleoside triphosphate hydrolases"/>
    <property type="match status" value="1"/>
</dbReference>
<dbReference type="Proteomes" id="UP000245207">
    <property type="component" value="Unassembled WGS sequence"/>
</dbReference>
<dbReference type="InterPro" id="IPR044974">
    <property type="entry name" value="Disease_R_plants"/>
</dbReference>
<dbReference type="InterPro" id="IPR000157">
    <property type="entry name" value="TIR_dom"/>
</dbReference>
<dbReference type="InterPro" id="IPR002182">
    <property type="entry name" value="NB-ARC"/>
</dbReference>
<dbReference type="InterPro" id="IPR027417">
    <property type="entry name" value="P-loop_NTPase"/>
</dbReference>
<dbReference type="GO" id="GO:0007165">
    <property type="term" value="P:signal transduction"/>
    <property type="evidence" value="ECO:0007669"/>
    <property type="project" value="InterPro"/>
</dbReference>
<keyword evidence="4" id="KW-1185">Reference proteome</keyword>
<organism evidence="3 4">
    <name type="scientific">Artemisia annua</name>
    <name type="common">Sweet wormwood</name>
    <dbReference type="NCBI Taxonomy" id="35608"/>
    <lineage>
        <taxon>Eukaryota</taxon>
        <taxon>Viridiplantae</taxon>
        <taxon>Streptophyta</taxon>
        <taxon>Embryophyta</taxon>
        <taxon>Tracheophyta</taxon>
        <taxon>Spermatophyta</taxon>
        <taxon>Magnoliopsida</taxon>
        <taxon>eudicotyledons</taxon>
        <taxon>Gunneridae</taxon>
        <taxon>Pentapetalae</taxon>
        <taxon>asterids</taxon>
        <taxon>campanulids</taxon>
        <taxon>Asterales</taxon>
        <taxon>Asteraceae</taxon>
        <taxon>Asteroideae</taxon>
        <taxon>Anthemideae</taxon>
        <taxon>Artemisiinae</taxon>
        <taxon>Artemisia</taxon>
    </lineage>
</organism>
<dbReference type="AlphaFoldDB" id="A0A2U1P2N9"/>
<evidence type="ECO:0000259" key="2">
    <source>
        <dbReference type="PROSITE" id="PS50104"/>
    </source>
</evidence>
<keyword evidence="1" id="KW-0520">NAD</keyword>
<dbReference type="FunFam" id="3.40.50.10140:FF:000007">
    <property type="entry name" value="Disease resistance protein (TIR-NBS-LRR class)"/>
    <property type="match status" value="1"/>
</dbReference>
<evidence type="ECO:0000256" key="1">
    <source>
        <dbReference type="ARBA" id="ARBA00023027"/>
    </source>
</evidence>
<gene>
    <name evidence="3" type="ORF">CTI12_AA199800</name>
</gene>
<reference evidence="3 4" key="1">
    <citation type="journal article" date="2018" name="Mol. Plant">
        <title>The genome of Artemisia annua provides insight into the evolution of Asteraceae family and artemisinin biosynthesis.</title>
        <authorList>
            <person name="Shen Q."/>
            <person name="Zhang L."/>
            <person name="Liao Z."/>
            <person name="Wang S."/>
            <person name="Yan T."/>
            <person name="Shi P."/>
            <person name="Liu M."/>
            <person name="Fu X."/>
            <person name="Pan Q."/>
            <person name="Wang Y."/>
            <person name="Lv Z."/>
            <person name="Lu X."/>
            <person name="Zhang F."/>
            <person name="Jiang W."/>
            <person name="Ma Y."/>
            <person name="Chen M."/>
            <person name="Hao X."/>
            <person name="Li L."/>
            <person name="Tang Y."/>
            <person name="Lv G."/>
            <person name="Zhou Y."/>
            <person name="Sun X."/>
            <person name="Brodelius P.E."/>
            <person name="Rose J.K.C."/>
            <person name="Tang K."/>
        </authorList>
    </citation>
    <scope>NUCLEOTIDE SEQUENCE [LARGE SCALE GENOMIC DNA]</scope>
    <source>
        <strain evidence="4">cv. Huhao1</strain>
        <tissue evidence="3">Leaf</tissue>
    </source>
</reference>
<dbReference type="SUPFAM" id="SSF52200">
    <property type="entry name" value="Toll/Interleukin receptor TIR domain"/>
    <property type="match status" value="1"/>
</dbReference>
<dbReference type="PROSITE" id="PS50104">
    <property type="entry name" value="TIR"/>
    <property type="match status" value="1"/>
</dbReference>
<dbReference type="Gene3D" id="3.40.50.10140">
    <property type="entry name" value="Toll/interleukin-1 receptor homology (TIR) domain"/>
    <property type="match status" value="1"/>
</dbReference>
<feature type="domain" description="TIR" evidence="2">
    <location>
        <begin position="5"/>
        <end position="173"/>
    </location>
</feature>